<keyword evidence="3" id="KW-0732">Signal</keyword>
<keyword evidence="1" id="KW-0378">Hydrolase</keyword>
<evidence type="ECO:0000256" key="2">
    <source>
        <dbReference type="ARBA" id="ARBA00023295"/>
    </source>
</evidence>
<dbReference type="SUPFAM" id="SSF51445">
    <property type="entry name" value="(Trans)glycosidases"/>
    <property type="match status" value="1"/>
</dbReference>
<keyword evidence="6" id="KW-1185">Reference proteome</keyword>
<feature type="non-terminal residue" evidence="5">
    <location>
        <position position="1"/>
    </location>
</feature>
<feature type="signal peptide" evidence="3">
    <location>
        <begin position="1"/>
        <end position="17"/>
    </location>
</feature>
<sequence length="381" mass="41721">MFGVSVLAATCISLAVALPSATTTYNSNLKYYFPRQTLPQYPSSFDPLGNSALAVYYGKAQYNSNPSLWDLCSIDDIDMIVMGFIRNFNGYNKQPTFDISSCKTPYQPAANFTGITCPTLAANITRCQSLGKKVMISLGGSSSDLDLANATDAQQAATTLWNVFGAGTDTPNIRPFGNVTLDGFDFATLQSLFKTATPDRYISASPLCVNNTVMPYDFYKNANFIWPRFYNANACKAGGKGYNNSVTAWSKFLVGVDSNIGPRYPRFYIGALGFENYNNGGGFVAPDYFGDLVEYTKDRVGKERFGGVSVWEGTDALLSQTTDGVNILNVTKEALLEPFTSDACGTSLDTRPLKAIKLIRVRLNRWTGRGNKRVVSQRGRR</sequence>
<dbReference type="GO" id="GO:0005576">
    <property type="term" value="C:extracellular region"/>
    <property type="evidence" value="ECO:0007669"/>
    <property type="project" value="TreeGrafter"/>
</dbReference>
<reference evidence="5" key="1">
    <citation type="submission" date="2020-06" db="EMBL/GenBank/DDBJ databases">
        <authorList>
            <person name="Onetto C."/>
        </authorList>
    </citation>
    <scope>NUCLEOTIDE SEQUENCE</scope>
</reference>
<gene>
    <name evidence="5" type="ORF">AWRI4620_LOCUS4822</name>
</gene>
<accession>A0A9N8KN09</accession>
<evidence type="ECO:0000256" key="1">
    <source>
        <dbReference type="ARBA" id="ARBA00022801"/>
    </source>
</evidence>
<dbReference type="InterPro" id="IPR017853">
    <property type="entry name" value="GH"/>
</dbReference>
<dbReference type="PROSITE" id="PS51910">
    <property type="entry name" value="GH18_2"/>
    <property type="match status" value="1"/>
</dbReference>
<dbReference type="GO" id="GO:0005975">
    <property type="term" value="P:carbohydrate metabolic process"/>
    <property type="evidence" value="ECO:0007669"/>
    <property type="project" value="InterPro"/>
</dbReference>
<proteinExistence type="predicted"/>
<dbReference type="InterPro" id="IPR050542">
    <property type="entry name" value="Glycosyl_Hydrlase18_Chitinase"/>
</dbReference>
<comment type="caution">
    <text evidence="5">The sequence shown here is derived from an EMBL/GenBank/DDBJ whole genome shotgun (WGS) entry which is preliminary data.</text>
</comment>
<keyword evidence="2" id="KW-0326">Glycosidase</keyword>
<dbReference type="OrthoDB" id="6020543at2759"/>
<organism evidence="5 6">
    <name type="scientific">Aureobasidium uvarum</name>
    <dbReference type="NCBI Taxonomy" id="2773716"/>
    <lineage>
        <taxon>Eukaryota</taxon>
        <taxon>Fungi</taxon>
        <taxon>Dikarya</taxon>
        <taxon>Ascomycota</taxon>
        <taxon>Pezizomycotina</taxon>
        <taxon>Dothideomycetes</taxon>
        <taxon>Dothideomycetidae</taxon>
        <taxon>Dothideales</taxon>
        <taxon>Saccotheciaceae</taxon>
        <taxon>Aureobasidium</taxon>
    </lineage>
</organism>
<dbReference type="Gene3D" id="3.20.20.80">
    <property type="entry name" value="Glycosidases"/>
    <property type="match status" value="1"/>
</dbReference>
<evidence type="ECO:0000256" key="3">
    <source>
        <dbReference type="SAM" id="SignalP"/>
    </source>
</evidence>
<name>A0A9N8KN09_9PEZI</name>
<dbReference type="PANTHER" id="PTHR45708:SF49">
    <property type="entry name" value="ENDOCHITINASE"/>
    <property type="match status" value="1"/>
</dbReference>
<dbReference type="PANTHER" id="PTHR45708">
    <property type="entry name" value="ENDOCHITINASE"/>
    <property type="match status" value="1"/>
</dbReference>
<feature type="domain" description="GH18" evidence="4">
    <location>
        <begin position="51"/>
        <end position="338"/>
    </location>
</feature>
<dbReference type="Proteomes" id="UP000745764">
    <property type="component" value="Unassembled WGS sequence"/>
</dbReference>
<protein>
    <recommendedName>
        <fullName evidence="4">GH18 domain-containing protein</fullName>
    </recommendedName>
</protein>
<dbReference type="AlphaFoldDB" id="A0A9N8KN09"/>
<dbReference type="InterPro" id="IPR001223">
    <property type="entry name" value="Glyco_hydro18_cat"/>
</dbReference>
<dbReference type="GO" id="GO:0004568">
    <property type="term" value="F:chitinase activity"/>
    <property type="evidence" value="ECO:0007669"/>
    <property type="project" value="TreeGrafter"/>
</dbReference>
<dbReference type="EMBL" id="CAINUL010000006">
    <property type="protein sequence ID" value="CAD0110567.1"/>
    <property type="molecule type" value="Genomic_DNA"/>
</dbReference>
<feature type="chain" id="PRO_5040208023" description="GH18 domain-containing protein" evidence="3">
    <location>
        <begin position="18"/>
        <end position="381"/>
    </location>
</feature>
<evidence type="ECO:0000313" key="5">
    <source>
        <dbReference type="EMBL" id="CAD0110567.1"/>
    </source>
</evidence>
<evidence type="ECO:0000259" key="4">
    <source>
        <dbReference type="PROSITE" id="PS51910"/>
    </source>
</evidence>
<evidence type="ECO:0000313" key="6">
    <source>
        <dbReference type="Proteomes" id="UP000745764"/>
    </source>
</evidence>